<evidence type="ECO:0000256" key="1">
    <source>
        <dbReference type="SAM" id="MobiDB-lite"/>
    </source>
</evidence>
<sequence length="123" mass="12687">MEAGGTGSDHRAILPAAGPLSQASRASPAPPPGYPRPTPRVGPKLPPGCKQMSTKPTAGAGFPVASPLPHRSIPPAVLGRIRHSPPPPELQMSPAGHPRQPRDPVPAPRRSSVFAPPRSGSDF</sequence>
<feature type="region of interest" description="Disordered" evidence="1">
    <location>
        <begin position="1"/>
        <end position="123"/>
    </location>
</feature>
<keyword evidence="3" id="KW-1185">Reference proteome</keyword>
<dbReference type="Proteomes" id="UP001066276">
    <property type="component" value="Chromosome 11"/>
</dbReference>
<dbReference type="AlphaFoldDB" id="A0AAV7LBV8"/>
<protein>
    <submittedName>
        <fullName evidence="2">Uncharacterized protein</fullName>
    </submittedName>
</protein>
<organism evidence="2 3">
    <name type="scientific">Pleurodeles waltl</name>
    <name type="common">Iberian ribbed newt</name>
    <dbReference type="NCBI Taxonomy" id="8319"/>
    <lineage>
        <taxon>Eukaryota</taxon>
        <taxon>Metazoa</taxon>
        <taxon>Chordata</taxon>
        <taxon>Craniata</taxon>
        <taxon>Vertebrata</taxon>
        <taxon>Euteleostomi</taxon>
        <taxon>Amphibia</taxon>
        <taxon>Batrachia</taxon>
        <taxon>Caudata</taxon>
        <taxon>Salamandroidea</taxon>
        <taxon>Salamandridae</taxon>
        <taxon>Pleurodelinae</taxon>
        <taxon>Pleurodeles</taxon>
    </lineage>
</organism>
<evidence type="ECO:0000313" key="3">
    <source>
        <dbReference type="Proteomes" id="UP001066276"/>
    </source>
</evidence>
<dbReference type="EMBL" id="JANPWB010000015">
    <property type="protein sequence ID" value="KAJ1089037.1"/>
    <property type="molecule type" value="Genomic_DNA"/>
</dbReference>
<feature type="compositionally biased region" description="Pro residues" evidence="1">
    <location>
        <begin position="28"/>
        <end position="46"/>
    </location>
</feature>
<proteinExistence type="predicted"/>
<comment type="caution">
    <text evidence="2">The sequence shown here is derived from an EMBL/GenBank/DDBJ whole genome shotgun (WGS) entry which is preliminary data.</text>
</comment>
<name>A0AAV7LBV8_PLEWA</name>
<evidence type="ECO:0000313" key="2">
    <source>
        <dbReference type="EMBL" id="KAJ1089037.1"/>
    </source>
</evidence>
<reference evidence="2" key="1">
    <citation type="journal article" date="2022" name="bioRxiv">
        <title>Sequencing and chromosome-scale assembly of the giantPleurodeles waltlgenome.</title>
        <authorList>
            <person name="Brown T."/>
            <person name="Elewa A."/>
            <person name="Iarovenko S."/>
            <person name="Subramanian E."/>
            <person name="Araus A.J."/>
            <person name="Petzold A."/>
            <person name="Susuki M."/>
            <person name="Suzuki K.-i.T."/>
            <person name="Hayashi T."/>
            <person name="Toyoda A."/>
            <person name="Oliveira C."/>
            <person name="Osipova E."/>
            <person name="Leigh N.D."/>
            <person name="Simon A."/>
            <person name="Yun M.H."/>
        </authorList>
    </citation>
    <scope>NUCLEOTIDE SEQUENCE</scope>
    <source>
        <strain evidence="2">20211129_DDA</strain>
        <tissue evidence="2">Liver</tissue>
    </source>
</reference>
<gene>
    <name evidence="2" type="ORF">NDU88_002190</name>
</gene>
<accession>A0AAV7LBV8</accession>